<dbReference type="GO" id="GO:0089705">
    <property type="term" value="P:protein localization to outer membrane"/>
    <property type="evidence" value="ECO:0007669"/>
    <property type="project" value="TreeGrafter"/>
</dbReference>
<dbReference type="EMBL" id="LGAP01000023">
    <property type="protein sequence ID" value="KOF14971.1"/>
    <property type="molecule type" value="Genomic_DNA"/>
</dbReference>
<dbReference type="PANTHER" id="PTHR24220">
    <property type="entry name" value="IMPORT ATP-BINDING PROTEIN"/>
    <property type="match status" value="1"/>
</dbReference>
<organism evidence="8 9">
    <name type="scientific">Ensifer adhaerens</name>
    <name type="common">Sinorhizobium morelense</name>
    <dbReference type="NCBI Taxonomy" id="106592"/>
    <lineage>
        <taxon>Bacteria</taxon>
        <taxon>Pseudomonadati</taxon>
        <taxon>Pseudomonadota</taxon>
        <taxon>Alphaproteobacteria</taxon>
        <taxon>Hyphomicrobiales</taxon>
        <taxon>Rhizobiaceae</taxon>
        <taxon>Sinorhizobium/Ensifer group</taxon>
        <taxon>Ensifer</taxon>
    </lineage>
</organism>
<evidence type="ECO:0000256" key="3">
    <source>
        <dbReference type="ARBA" id="ARBA00022741"/>
    </source>
</evidence>
<dbReference type="FunFam" id="3.40.50.300:FF:000032">
    <property type="entry name" value="Export ABC transporter ATP-binding protein"/>
    <property type="match status" value="1"/>
</dbReference>
<evidence type="ECO:0000256" key="5">
    <source>
        <dbReference type="ARBA" id="ARBA00022967"/>
    </source>
</evidence>
<dbReference type="GO" id="GO:0044874">
    <property type="term" value="P:lipoprotein localization to outer membrane"/>
    <property type="evidence" value="ECO:0007669"/>
    <property type="project" value="TreeGrafter"/>
</dbReference>
<dbReference type="SUPFAM" id="SSF52540">
    <property type="entry name" value="P-loop containing nucleoside triphosphate hydrolases"/>
    <property type="match status" value="1"/>
</dbReference>
<dbReference type="CDD" id="cd03255">
    <property type="entry name" value="ABC_MJ0796_LolCDE_FtsE"/>
    <property type="match status" value="1"/>
</dbReference>
<dbReference type="Pfam" id="PF00005">
    <property type="entry name" value="ABC_tran"/>
    <property type="match status" value="1"/>
</dbReference>
<comment type="caution">
    <text evidence="8">The sequence shown here is derived from an EMBL/GenBank/DDBJ whole genome shotgun (WGS) entry which is preliminary data.</text>
</comment>
<evidence type="ECO:0000256" key="4">
    <source>
        <dbReference type="ARBA" id="ARBA00022840"/>
    </source>
</evidence>
<dbReference type="GO" id="GO:0016887">
    <property type="term" value="F:ATP hydrolysis activity"/>
    <property type="evidence" value="ECO:0007669"/>
    <property type="project" value="InterPro"/>
</dbReference>
<evidence type="ECO:0000259" key="7">
    <source>
        <dbReference type="PROSITE" id="PS50893"/>
    </source>
</evidence>
<keyword evidence="2" id="KW-1003">Cell membrane</keyword>
<dbReference type="GO" id="GO:0098796">
    <property type="term" value="C:membrane protein complex"/>
    <property type="evidence" value="ECO:0007669"/>
    <property type="project" value="UniProtKB-ARBA"/>
</dbReference>
<name>A0A0L8BJU5_ENSAD</name>
<keyword evidence="4 8" id="KW-0067">ATP-binding</keyword>
<comment type="similarity">
    <text evidence="6">Belongs to the ABC transporter superfamily. Macrolide exporter (TC 3.A.1.122) family.</text>
</comment>
<evidence type="ECO:0000256" key="1">
    <source>
        <dbReference type="ARBA" id="ARBA00022448"/>
    </source>
</evidence>
<keyword evidence="3" id="KW-0547">Nucleotide-binding</keyword>
<dbReference type="PROSITE" id="PS00211">
    <property type="entry name" value="ABC_TRANSPORTER_1"/>
    <property type="match status" value="1"/>
</dbReference>
<keyword evidence="2" id="KW-0997">Cell inner membrane</keyword>
<dbReference type="AlphaFoldDB" id="A0A0L8BJU5"/>
<dbReference type="GO" id="GO:0022857">
    <property type="term" value="F:transmembrane transporter activity"/>
    <property type="evidence" value="ECO:0007669"/>
    <property type="project" value="TreeGrafter"/>
</dbReference>
<keyword evidence="2" id="KW-0472">Membrane</keyword>
<dbReference type="InterPro" id="IPR027417">
    <property type="entry name" value="P-loop_NTPase"/>
</dbReference>
<dbReference type="Gene3D" id="3.40.50.300">
    <property type="entry name" value="P-loop containing nucleotide triphosphate hydrolases"/>
    <property type="match status" value="1"/>
</dbReference>
<dbReference type="InterPro" id="IPR003439">
    <property type="entry name" value="ABC_transporter-like_ATP-bd"/>
</dbReference>
<protein>
    <submittedName>
        <fullName evidence="8">ABC transporter ATP-binding protein</fullName>
    </submittedName>
</protein>
<dbReference type="GO" id="GO:0005886">
    <property type="term" value="C:plasma membrane"/>
    <property type="evidence" value="ECO:0007669"/>
    <property type="project" value="TreeGrafter"/>
</dbReference>
<dbReference type="InterPro" id="IPR017911">
    <property type="entry name" value="MacB-like_ATP-bd"/>
</dbReference>
<dbReference type="SMART" id="SM00382">
    <property type="entry name" value="AAA"/>
    <property type="match status" value="1"/>
</dbReference>
<reference evidence="9" key="1">
    <citation type="submission" date="2015-07" db="EMBL/GenBank/DDBJ databases">
        <title>Whole genome sequence of an Ensifer adhaerens strain isolated from a cave pool in the Wind Cave National Park.</title>
        <authorList>
            <person name="Eng W.W.H."/>
            <person name="Gan H.M."/>
            <person name="Barton H.A."/>
            <person name="Savka M.A."/>
        </authorList>
    </citation>
    <scope>NUCLEOTIDE SEQUENCE [LARGE SCALE GENOMIC DNA]</scope>
    <source>
        <strain evidence="9">SD006</strain>
    </source>
</reference>
<feature type="domain" description="ABC transporter" evidence="7">
    <location>
        <begin position="5"/>
        <end position="240"/>
    </location>
</feature>
<dbReference type="OrthoDB" id="7375490at2"/>
<dbReference type="PATRIC" id="fig|106592.7.peg.3803"/>
<sequence length="240" mass="26335">MNTLIEATELTRILKETVPVTLVKDISLTIGEQQFVAVTGPSGSGKSSLLYLLGLLDRPTGGTLSIRGRDTARMDEDERAATRLANIGFVFQFHFLLPEFTARENVEIPMRKLGRLSRDEMCRRAGDLLAALGLADHLDKRPDQLSGGQRQRVAVARALANDPPLILADEPTGSLDSKNSEQVFKILETLVREQGKTVVAVTHDLDMASRMDRRLHLIDGSLITEADKSMISSEGETPES</sequence>
<dbReference type="InterPro" id="IPR015854">
    <property type="entry name" value="ABC_transpr_LolD-like"/>
</dbReference>
<dbReference type="InterPro" id="IPR017871">
    <property type="entry name" value="ABC_transporter-like_CS"/>
</dbReference>
<dbReference type="RefSeq" id="WP_053251568.1">
    <property type="nucleotide sequence ID" value="NZ_LGAP01000023.1"/>
</dbReference>
<dbReference type="PANTHER" id="PTHR24220:SF689">
    <property type="entry name" value="LIPOPROTEIN-RELEASING SYSTEM ATP-BINDING PROTEIN LOLD"/>
    <property type="match status" value="1"/>
</dbReference>
<gene>
    <name evidence="8" type="ORF">AC244_25265</name>
</gene>
<evidence type="ECO:0000256" key="6">
    <source>
        <dbReference type="ARBA" id="ARBA00038388"/>
    </source>
</evidence>
<dbReference type="InterPro" id="IPR003593">
    <property type="entry name" value="AAA+_ATPase"/>
</dbReference>
<accession>A0A0L8BJU5</accession>
<evidence type="ECO:0000256" key="2">
    <source>
        <dbReference type="ARBA" id="ARBA00022519"/>
    </source>
</evidence>
<dbReference type="GO" id="GO:0005524">
    <property type="term" value="F:ATP binding"/>
    <property type="evidence" value="ECO:0007669"/>
    <property type="project" value="UniProtKB-KW"/>
</dbReference>
<evidence type="ECO:0000313" key="8">
    <source>
        <dbReference type="EMBL" id="KOF14971.1"/>
    </source>
</evidence>
<dbReference type="Proteomes" id="UP000037425">
    <property type="component" value="Unassembled WGS sequence"/>
</dbReference>
<proteinExistence type="inferred from homology"/>
<evidence type="ECO:0000313" key="9">
    <source>
        <dbReference type="Proteomes" id="UP000037425"/>
    </source>
</evidence>
<dbReference type="PROSITE" id="PS50893">
    <property type="entry name" value="ABC_TRANSPORTER_2"/>
    <property type="match status" value="1"/>
</dbReference>
<keyword evidence="5" id="KW-1278">Translocase</keyword>
<keyword evidence="1" id="KW-0813">Transport</keyword>